<dbReference type="AlphaFoldDB" id="A0AAW1P394"/>
<dbReference type="Proteomes" id="UP001489004">
    <property type="component" value="Unassembled WGS sequence"/>
</dbReference>
<name>A0AAW1P394_9CHLO</name>
<reference evidence="1 2" key="1">
    <citation type="journal article" date="2024" name="Nat. Commun.">
        <title>Phylogenomics reveals the evolutionary origins of lichenization in chlorophyte algae.</title>
        <authorList>
            <person name="Puginier C."/>
            <person name="Libourel C."/>
            <person name="Otte J."/>
            <person name="Skaloud P."/>
            <person name="Haon M."/>
            <person name="Grisel S."/>
            <person name="Petersen M."/>
            <person name="Berrin J.G."/>
            <person name="Delaux P.M."/>
            <person name="Dal Grande F."/>
            <person name="Keller J."/>
        </authorList>
    </citation>
    <scope>NUCLEOTIDE SEQUENCE [LARGE SCALE GENOMIC DNA]</scope>
    <source>
        <strain evidence="1 2">SAG 2043</strain>
    </source>
</reference>
<dbReference type="InterPro" id="IPR029063">
    <property type="entry name" value="SAM-dependent_MTases_sf"/>
</dbReference>
<proteinExistence type="predicted"/>
<comment type="caution">
    <text evidence="1">The sequence shown here is derived from an EMBL/GenBank/DDBJ whole genome shotgun (WGS) entry which is preliminary data.</text>
</comment>
<dbReference type="EMBL" id="JALJOR010000018">
    <property type="protein sequence ID" value="KAK9804216.1"/>
    <property type="molecule type" value="Genomic_DNA"/>
</dbReference>
<organism evidence="1 2">
    <name type="scientific">[Myrmecia] bisecta</name>
    <dbReference type="NCBI Taxonomy" id="41462"/>
    <lineage>
        <taxon>Eukaryota</taxon>
        <taxon>Viridiplantae</taxon>
        <taxon>Chlorophyta</taxon>
        <taxon>core chlorophytes</taxon>
        <taxon>Trebouxiophyceae</taxon>
        <taxon>Trebouxiales</taxon>
        <taxon>Trebouxiaceae</taxon>
        <taxon>Myrmecia</taxon>
    </lineage>
</organism>
<sequence>MASITDLEAVKATQANKAMWDRIGPTYDAWAVSGGLFKPISLVSQAAVSEAVQHIDEPVVLDVASASGEPAFTIAVLKPGGTVVLAVWASQVTLLDIFTELRNRIAPDAPPLPFTSDPRRFGNASPLLASMGAAGLTDIKQQEHEIPLRMTPNNFADFALQFGPLGGYLASLPDSEAQAKTARARKLCLELMHEHGTECADGTIALPKNMYTIITARKPV</sequence>
<accession>A0AAW1P394</accession>
<protein>
    <recommendedName>
        <fullName evidence="3">SAM-dependent methyltransferase</fullName>
    </recommendedName>
</protein>
<keyword evidence="2" id="KW-1185">Reference proteome</keyword>
<dbReference type="Gene3D" id="3.40.50.150">
    <property type="entry name" value="Vaccinia Virus protein VP39"/>
    <property type="match status" value="1"/>
</dbReference>
<gene>
    <name evidence="1" type="ORF">WJX72_001613</name>
</gene>
<evidence type="ECO:0008006" key="3">
    <source>
        <dbReference type="Google" id="ProtNLM"/>
    </source>
</evidence>
<evidence type="ECO:0000313" key="2">
    <source>
        <dbReference type="Proteomes" id="UP001489004"/>
    </source>
</evidence>
<evidence type="ECO:0000313" key="1">
    <source>
        <dbReference type="EMBL" id="KAK9804216.1"/>
    </source>
</evidence>